<name>A0AAN8MCA3_9TELE</name>
<organism evidence="2 3">
    <name type="scientific">Coregonus suidteri</name>
    <dbReference type="NCBI Taxonomy" id="861788"/>
    <lineage>
        <taxon>Eukaryota</taxon>
        <taxon>Metazoa</taxon>
        <taxon>Chordata</taxon>
        <taxon>Craniata</taxon>
        <taxon>Vertebrata</taxon>
        <taxon>Euteleostomi</taxon>
        <taxon>Actinopterygii</taxon>
        <taxon>Neopterygii</taxon>
        <taxon>Teleostei</taxon>
        <taxon>Protacanthopterygii</taxon>
        <taxon>Salmoniformes</taxon>
        <taxon>Salmonidae</taxon>
        <taxon>Coregoninae</taxon>
        <taxon>Coregonus</taxon>
    </lineage>
</organism>
<sequence length="76" mass="7988">MVSPYLSSRMTVSLRGSNSLSVTTCLYLTTSRCPITSTKPPWSSSDTACLSPSSVARRNCSSSSRLGGNGKHGCNV</sequence>
<evidence type="ECO:0000256" key="1">
    <source>
        <dbReference type="SAM" id="MobiDB-lite"/>
    </source>
</evidence>
<keyword evidence="3" id="KW-1185">Reference proteome</keyword>
<evidence type="ECO:0000313" key="2">
    <source>
        <dbReference type="EMBL" id="KAK6327044.1"/>
    </source>
</evidence>
<proteinExistence type="predicted"/>
<protein>
    <submittedName>
        <fullName evidence="2">Uncharacterized protein</fullName>
    </submittedName>
</protein>
<dbReference type="EMBL" id="JAGTTL010000002">
    <property type="protein sequence ID" value="KAK6327044.1"/>
    <property type="molecule type" value="Genomic_DNA"/>
</dbReference>
<evidence type="ECO:0000313" key="3">
    <source>
        <dbReference type="Proteomes" id="UP001356427"/>
    </source>
</evidence>
<gene>
    <name evidence="2" type="ORF">J4Q44_G00026890</name>
</gene>
<comment type="caution">
    <text evidence="2">The sequence shown here is derived from an EMBL/GenBank/DDBJ whole genome shotgun (WGS) entry which is preliminary data.</text>
</comment>
<reference evidence="2 3" key="1">
    <citation type="submission" date="2021-04" db="EMBL/GenBank/DDBJ databases">
        <authorList>
            <person name="De Guttry C."/>
            <person name="Zahm M."/>
            <person name="Klopp C."/>
            <person name="Cabau C."/>
            <person name="Louis A."/>
            <person name="Berthelot C."/>
            <person name="Parey E."/>
            <person name="Roest Crollius H."/>
            <person name="Montfort J."/>
            <person name="Robinson-Rechavi M."/>
            <person name="Bucao C."/>
            <person name="Bouchez O."/>
            <person name="Gislard M."/>
            <person name="Lluch J."/>
            <person name="Milhes M."/>
            <person name="Lampietro C."/>
            <person name="Lopez Roques C."/>
            <person name="Donnadieu C."/>
            <person name="Braasch I."/>
            <person name="Desvignes T."/>
            <person name="Postlethwait J."/>
            <person name="Bobe J."/>
            <person name="Wedekind C."/>
            <person name="Guiguen Y."/>
        </authorList>
    </citation>
    <scope>NUCLEOTIDE SEQUENCE [LARGE SCALE GENOMIC DNA]</scope>
    <source>
        <strain evidence="2">Cs_M1</strain>
        <tissue evidence="2">Blood</tissue>
    </source>
</reference>
<feature type="region of interest" description="Disordered" evidence="1">
    <location>
        <begin position="57"/>
        <end position="76"/>
    </location>
</feature>
<accession>A0AAN8MCA3</accession>
<dbReference type="AlphaFoldDB" id="A0AAN8MCA3"/>
<feature type="compositionally biased region" description="Gly residues" evidence="1">
    <location>
        <begin position="67"/>
        <end position="76"/>
    </location>
</feature>
<dbReference type="Proteomes" id="UP001356427">
    <property type="component" value="Unassembled WGS sequence"/>
</dbReference>